<feature type="region of interest" description="Disordered" evidence="1">
    <location>
        <begin position="468"/>
        <end position="507"/>
    </location>
</feature>
<comment type="caution">
    <text evidence="2">The sequence shown here is derived from an EMBL/GenBank/DDBJ whole genome shotgun (WGS) entry which is preliminary data.</text>
</comment>
<protein>
    <recommendedName>
        <fullName evidence="4">DUF4283 domain-containing protein</fullName>
    </recommendedName>
</protein>
<keyword evidence="3" id="KW-1185">Reference proteome</keyword>
<evidence type="ECO:0000313" key="2">
    <source>
        <dbReference type="EMBL" id="MED6138037.1"/>
    </source>
</evidence>
<dbReference type="EMBL" id="JASCZI010061213">
    <property type="protein sequence ID" value="MED6138037.1"/>
    <property type="molecule type" value="Genomic_DNA"/>
</dbReference>
<gene>
    <name evidence="2" type="ORF">PIB30_070603</name>
</gene>
<proteinExistence type="predicted"/>
<evidence type="ECO:0000313" key="3">
    <source>
        <dbReference type="Proteomes" id="UP001341840"/>
    </source>
</evidence>
<accession>A0ABU6SNL2</accession>
<reference evidence="2 3" key="1">
    <citation type="journal article" date="2023" name="Plants (Basel)">
        <title>Bridging the Gap: Combining Genomics and Transcriptomics Approaches to Understand Stylosanthes scabra, an Orphan Legume from the Brazilian Caatinga.</title>
        <authorList>
            <person name="Ferreira-Neto J.R.C."/>
            <person name="da Silva M.D."/>
            <person name="Binneck E."/>
            <person name="de Melo N.F."/>
            <person name="da Silva R.H."/>
            <person name="de Melo A.L.T.M."/>
            <person name="Pandolfi V."/>
            <person name="Bustamante F.O."/>
            <person name="Brasileiro-Vidal A.C."/>
            <person name="Benko-Iseppon A.M."/>
        </authorList>
    </citation>
    <scope>NUCLEOTIDE SEQUENCE [LARGE SCALE GENOMIC DNA]</scope>
    <source>
        <tissue evidence="2">Leaves</tissue>
    </source>
</reference>
<name>A0ABU6SNL2_9FABA</name>
<evidence type="ECO:0008006" key="4">
    <source>
        <dbReference type="Google" id="ProtNLM"/>
    </source>
</evidence>
<sequence>MRVCREGVSGWGRAFERGTHGEVFGYAGGRNKGEGDGWATSGDMEVYSGAISNLKNKEGRQGCYTIFFDNLPSQVLKGELFKEVWSAGRAVARMNGKWWKGKSIHANISRFKRNEGIHVHGAERGHGRAGITRSMAVRRKLKRWVPTGRIIDWPGTVGGKDKSIVGRKDDVENRSGKDERKELTLKPSTLQCEILARSLLGRVKCKDVGPFRCLVTFESETIRDEALSNQILMNVFDEIRHHWGLVWSFSRRVWVEVMWLPTIVWSEETFKSIAKLWGKVKVDEWEFEIFVKEFGAAVYSRESHQNEAELAYMGETESQGAIRSLSLIEETPTVVQDEAATGGDDGGGNLNNVDVNTVDDFENHGERTNEVNDDGSLGVKETRHEGEVAGRRRDRDEWFGMKVWASLEEVSPVVDLGLVDKFDPTYNVDGGNWADSHKTAGIQCPSSSPSDTDSCPYPPGFGSCTNSAHAHGTVGDQSDPEDKGSESEGAECDMTTVGKNPNGVPLNTSDDVDGVVLEEAIKIKQLCEVGGLSFKSGESKELLRTIVGINLGKKAKCKTPSFCNSFLKRRFCPKRI</sequence>
<evidence type="ECO:0000256" key="1">
    <source>
        <dbReference type="SAM" id="MobiDB-lite"/>
    </source>
</evidence>
<organism evidence="2 3">
    <name type="scientific">Stylosanthes scabra</name>
    <dbReference type="NCBI Taxonomy" id="79078"/>
    <lineage>
        <taxon>Eukaryota</taxon>
        <taxon>Viridiplantae</taxon>
        <taxon>Streptophyta</taxon>
        <taxon>Embryophyta</taxon>
        <taxon>Tracheophyta</taxon>
        <taxon>Spermatophyta</taxon>
        <taxon>Magnoliopsida</taxon>
        <taxon>eudicotyledons</taxon>
        <taxon>Gunneridae</taxon>
        <taxon>Pentapetalae</taxon>
        <taxon>rosids</taxon>
        <taxon>fabids</taxon>
        <taxon>Fabales</taxon>
        <taxon>Fabaceae</taxon>
        <taxon>Papilionoideae</taxon>
        <taxon>50 kb inversion clade</taxon>
        <taxon>dalbergioids sensu lato</taxon>
        <taxon>Dalbergieae</taxon>
        <taxon>Pterocarpus clade</taxon>
        <taxon>Stylosanthes</taxon>
    </lineage>
</organism>
<dbReference type="Proteomes" id="UP001341840">
    <property type="component" value="Unassembled WGS sequence"/>
</dbReference>